<dbReference type="Proteomes" id="UP000249700">
    <property type="component" value="Unassembled WGS sequence"/>
</dbReference>
<dbReference type="InterPro" id="IPR035919">
    <property type="entry name" value="EAL_sf"/>
</dbReference>
<dbReference type="PROSITE" id="PS50883">
    <property type="entry name" value="EAL"/>
    <property type="match status" value="1"/>
</dbReference>
<dbReference type="CDD" id="cd01948">
    <property type="entry name" value="EAL"/>
    <property type="match status" value="1"/>
</dbReference>
<dbReference type="Gene3D" id="3.30.70.270">
    <property type="match status" value="1"/>
</dbReference>
<dbReference type="InterPro" id="IPR032244">
    <property type="entry name" value="LapD_MoxY_N"/>
</dbReference>
<dbReference type="SUPFAM" id="SSF55073">
    <property type="entry name" value="Nucleotide cyclase"/>
    <property type="match status" value="1"/>
</dbReference>
<proteinExistence type="predicted"/>
<reference evidence="5 6" key="1">
    <citation type="submission" date="2018-06" db="EMBL/GenBank/DDBJ databases">
        <title>Comparative analysis of microorganisms from saline springs in Andes Mountain Range, Colombia.</title>
        <authorList>
            <person name="Rubin E."/>
        </authorList>
    </citation>
    <scope>NUCLEOTIDE SEQUENCE [LARGE SCALE GENOMIC DNA]</scope>
    <source>
        <strain evidence="5 6">USBA-857</strain>
    </source>
</reference>
<dbReference type="InterPro" id="IPR000160">
    <property type="entry name" value="GGDEF_dom"/>
</dbReference>
<dbReference type="Pfam" id="PF00563">
    <property type="entry name" value="EAL"/>
    <property type="match status" value="1"/>
</dbReference>
<gene>
    <name evidence="5" type="ORF">BCL93_11074</name>
</gene>
<feature type="domain" description="EAL" evidence="2">
    <location>
        <begin position="398"/>
        <end position="634"/>
    </location>
</feature>
<dbReference type="InterPro" id="IPR050706">
    <property type="entry name" value="Cyclic-di-GMP_PDE-like"/>
</dbReference>
<evidence type="ECO:0000313" key="6">
    <source>
        <dbReference type="Proteomes" id="UP000249700"/>
    </source>
</evidence>
<feature type="transmembrane region" description="Helical" evidence="1">
    <location>
        <begin position="150"/>
        <end position="169"/>
    </location>
</feature>
<dbReference type="InterPro" id="IPR042461">
    <property type="entry name" value="LapD_MoxY_peri_C"/>
</dbReference>
<feature type="transmembrane region" description="Helical" evidence="1">
    <location>
        <begin position="6"/>
        <end position="27"/>
    </location>
</feature>
<evidence type="ECO:0000313" key="5">
    <source>
        <dbReference type="EMBL" id="RAR59041.1"/>
    </source>
</evidence>
<protein>
    <submittedName>
        <fullName evidence="5">Diguanylate cyclase/phosphodiesterase</fullName>
    </submittedName>
</protein>
<dbReference type="InterPro" id="IPR003660">
    <property type="entry name" value="HAMP_dom"/>
</dbReference>
<feature type="domain" description="HAMP" evidence="3">
    <location>
        <begin position="170"/>
        <end position="221"/>
    </location>
</feature>
<dbReference type="AlphaFoldDB" id="A0A328XK30"/>
<dbReference type="InterPro" id="IPR001633">
    <property type="entry name" value="EAL_dom"/>
</dbReference>
<dbReference type="Gene3D" id="3.30.110.200">
    <property type="match status" value="1"/>
</dbReference>
<keyword evidence="1" id="KW-0472">Membrane</keyword>
<feature type="domain" description="GGDEF" evidence="4">
    <location>
        <begin position="263"/>
        <end position="392"/>
    </location>
</feature>
<dbReference type="GO" id="GO:0071111">
    <property type="term" value="F:cyclic-guanylate-specific phosphodiesterase activity"/>
    <property type="evidence" value="ECO:0007669"/>
    <property type="project" value="InterPro"/>
</dbReference>
<dbReference type="PROSITE" id="PS50887">
    <property type="entry name" value="GGDEF"/>
    <property type="match status" value="1"/>
</dbReference>
<organism evidence="5 6">
    <name type="scientific">Onishia taeanensis</name>
    <dbReference type="NCBI Taxonomy" id="284577"/>
    <lineage>
        <taxon>Bacteria</taxon>
        <taxon>Pseudomonadati</taxon>
        <taxon>Pseudomonadota</taxon>
        <taxon>Gammaproteobacteria</taxon>
        <taxon>Oceanospirillales</taxon>
        <taxon>Halomonadaceae</taxon>
        <taxon>Onishia</taxon>
    </lineage>
</organism>
<comment type="caution">
    <text evidence="5">The sequence shown here is derived from an EMBL/GenBank/DDBJ whole genome shotgun (WGS) entry which is preliminary data.</text>
</comment>
<dbReference type="PROSITE" id="PS50885">
    <property type="entry name" value="HAMP"/>
    <property type="match status" value="1"/>
</dbReference>
<dbReference type="GO" id="GO:0016020">
    <property type="term" value="C:membrane"/>
    <property type="evidence" value="ECO:0007669"/>
    <property type="project" value="InterPro"/>
</dbReference>
<dbReference type="Gene3D" id="3.20.20.450">
    <property type="entry name" value="EAL domain"/>
    <property type="match status" value="1"/>
</dbReference>
<dbReference type="Gene3D" id="6.20.270.20">
    <property type="entry name" value="LapD/MoxY periplasmic domain"/>
    <property type="match status" value="1"/>
</dbReference>
<evidence type="ECO:0000256" key="1">
    <source>
        <dbReference type="SAM" id="Phobius"/>
    </source>
</evidence>
<sequence length="634" mass="70882">MSLIKQLWLAIATVLLLAFGGSLIVGLSTSRHYIEQEVRIKNADNANALALSMSQLDKDPVTIELLLAAQFDTGHYRRIELRDPSGELILRREAPTFIGDVPAWFVELARISVPAGHAVVQDGWRQYGTLTIESQHSYAYRSLWQSSQRLVMWFALAALISALIAWLIVRRIQRPLTAVIAQANDIGNRRFTISPEPKTRELRDLVMAMNRLSGSVRQMLTRESGQLEELRRKLQQDEPTGIANRSYFMTRLEYVLENDEEFHHGCLAIVRVTDLEGLNDGMGRPETDRFLHDLAITLQQFALEYPGSQAGRLNGSDFALLLPNGLSPDDVSDQLKRRLHPIADRQPVLLNLPIGIVGFSRHEPRDVLLSQLDGELAKAELRGGRTVCVTDQKASHLLFSTHAEWRSALDAALTHGVQLARYPVMDAEGNLLHEECPSRLWLGGEWQPAGVYLGWISRFGMDDALDLASITSALHCLEKEETPLALNLSSRAISSTGFRQRLSELLTAYPREAKRLWLELPESVAVHHMEDFKSLCRDLRRFECRIGLEHVGQQFTRLADLQDSGLSYLKFDTSLTKGVDHQPAQQTLLRGMATLSHSLGILAIAEGVSTPGEHRVLLEIGMDGVTGTAIKIKD</sequence>
<dbReference type="OrthoDB" id="5894408at2"/>
<evidence type="ECO:0000259" key="3">
    <source>
        <dbReference type="PROSITE" id="PS50885"/>
    </source>
</evidence>
<dbReference type="GO" id="GO:0007165">
    <property type="term" value="P:signal transduction"/>
    <property type="evidence" value="ECO:0007669"/>
    <property type="project" value="InterPro"/>
</dbReference>
<dbReference type="InterPro" id="IPR029787">
    <property type="entry name" value="Nucleotide_cyclase"/>
</dbReference>
<dbReference type="SMART" id="SM00304">
    <property type="entry name" value="HAMP"/>
    <property type="match status" value="1"/>
</dbReference>
<dbReference type="InterPro" id="IPR043128">
    <property type="entry name" value="Rev_trsase/Diguanyl_cyclase"/>
</dbReference>
<evidence type="ECO:0000259" key="2">
    <source>
        <dbReference type="PROSITE" id="PS50883"/>
    </source>
</evidence>
<dbReference type="SMART" id="SM00267">
    <property type="entry name" value="GGDEF"/>
    <property type="match status" value="1"/>
</dbReference>
<dbReference type="EMBL" id="QLSX01000010">
    <property type="protein sequence ID" value="RAR59041.1"/>
    <property type="molecule type" value="Genomic_DNA"/>
</dbReference>
<dbReference type="SUPFAM" id="SSF141868">
    <property type="entry name" value="EAL domain-like"/>
    <property type="match status" value="1"/>
</dbReference>
<dbReference type="Pfam" id="PF16448">
    <property type="entry name" value="LapD_MoxY_N"/>
    <property type="match status" value="1"/>
</dbReference>
<dbReference type="RefSeq" id="WP_112055814.1">
    <property type="nucleotide sequence ID" value="NZ_QLSX01000010.1"/>
</dbReference>
<keyword evidence="1" id="KW-1133">Transmembrane helix</keyword>
<dbReference type="Pfam" id="PF00990">
    <property type="entry name" value="GGDEF"/>
    <property type="match status" value="1"/>
</dbReference>
<dbReference type="PANTHER" id="PTHR33121:SF23">
    <property type="entry name" value="CYCLIC DI-GMP PHOSPHODIESTERASE PDEB"/>
    <property type="match status" value="1"/>
</dbReference>
<accession>A0A328XK30</accession>
<dbReference type="PANTHER" id="PTHR33121">
    <property type="entry name" value="CYCLIC DI-GMP PHOSPHODIESTERASE PDEF"/>
    <property type="match status" value="1"/>
</dbReference>
<keyword evidence="1" id="KW-0812">Transmembrane</keyword>
<evidence type="ECO:0000259" key="4">
    <source>
        <dbReference type="PROSITE" id="PS50887"/>
    </source>
</evidence>
<dbReference type="SMART" id="SM00052">
    <property type="entry name" value="EAL"/>
    <property type="match status" value="1"/>
</dbReference>
<name>A0A328XK30_9GAMM</name>